<dbReference type="EMBL" id="RXIF01000008">
    <property type="protein sequence ID" value="RZN64264.1"/>
    <property type="molecule type" value="Genomic_DNA"/>
</dbReference>
<proteinExistence type="predicted"/>
<sequence length="77" mass="8885">MDIKNVSITPEKCTNCMTCMLICSYIHTKSFNPSKSKIKIRPSYYKDNKLVPTEITFEECKKDCKTCLKYCVYGAIV</sequence>
<name>A0A520KRG4_METT2</name>
<dbReference type="Proteomes" id="UP000317158">
    <property type="component" value="Unassembled WGS sequence"/>
</dbReference>
<dbReference type="Gene3D" id="3.30.70.20">
    <property type="match status" value="1"/>
</dbReference>
<evidence type="ECO:0000313" key="2">
    <source>
        <dbReference type="EMBL" id="RZN64264.1"/>
    </source>
</evidence>
<protein>
    <recommendedName>
        <fullName evidence="1">4Fe-4S ferredoxin-type domain-containing protein</fullName>
    </recommendedName>
</protein>
<evidence type="ECO:0000313" key="3">
    <source>
        <dbReference type="Proteomes" id="UP000317158"/>
    </source>
</evidence>
<comment type="caution">
    <text evidence="2">The sequence shown here is derived from an EMBL/GenBank/DDBJ whole genome shotgun (WGS) entry which is preliminary data.</text>
</comment>
<accession>A0A520KRG4</accession>
<organism evidence="2 3">
    <name type="scientific">Methanoliparum thermophilum</name>
    <dbReference type="NCBI Taxonomy" id="2491083"/>
    <lineage>
        <taxon>Archaea</taxon>
        <taxon>Methanobacteriati</taxon>
        <taxon>Methanobacteriota</taxon>
        <taxon>Candidatus Methanoliparia</taxon>
        <taxon>Candidatus Methanoliparales</taxon>
        <taxon>Candidatus Methanoliparaceae</taxon>
        <taxon>Candidatus Methanoliparum</taxon>
    </lineage>
</organism>
<dbReference type="AlphaFoldDB" id="A0A520KRG4"/>
<evidence type="ECO:0000259" key="1">
    <source>
        <dbReference type="PROSITE" id="PS51379"/>
    </source>
</evidence>
<gene>
    <name evidence="2" type="ORF">EF806_05015</name>
</gene>
<feature type="domain" description="4Fe-4S ferredoxin-type" evidence="1">
    <location>
        <begin position="4"/>
        <end position="34"/>
    </location>
</feature>
<dbReference type="InterPro" id="IPR017896">
    <property type="entry name" value="4Fe4S_Fe-S-bd"/>
</dbReference>
<feature type="domain" description="4Fe-4S ferredoxin-type" evidence="1">
    <location>
        <begin position="51"/>
        <end position="77"/>
    </location>
</feature>
<dbReference type="SUPFAM" id="SSF54862">
    <property type="entry name" value="4Fe-4S ferredoxins"/>
    <property type="match status" value="1"/>
</dbReference>
<dbReference type="PROSITE" id="PS51379">
    <property type="entry name" value="4FE4S_FER_2"/>
    <property type="match status" value="2"/>
</dbReference>
<reference evidence="2 3" key="1">
    <citation type="journal article" date="2019" name="Nat. Microbiol.">
        <title>Wide diversity of methane and short-chain alkane metabolisms in uncultured archaea.</title>
        <authorList>
            <person name="Borrel G."/>
            <person name="Adam P.S."/>
            <person name="McKay L.J."/>
            <person name="Chen L.X."/>
            <person name="Sierra-Garcia I.N."/>
            <person name="Sieber C.M."/>
            <person name="Letourneur Q."/>
            <person name="Ghozlane A."/>
            <person name="Andersen G.L."/>
            <person name="Li W.J."/>
            <person name="Hallam S.J."/>
            <person name="Muyzer G."/>
            <person name="de Oliveira V.M."/>
            <person name="Inskeep W.P."/>
            <person name="Banfield J.F."/>
            <person name="Gribaldo S."/>
        </authorList>
    </citation>
    <scope>NUCLEOTIDE SEQUENCE [LARGE SCALE GENOMIC DNA]</scope>
    <source>
        <strain evidence="2">NM1a</strain>
    </source>
</reference>